<name>X0UX71_9ZZZZ</name>
<protein>
    <recommendedName>
        <fullName evidence="1">Carbohydrate kinase PfkB domain-containing protein</fullName>
    </recommendedName>
</protein>
<gene>
    <name evidence="2" type="ORF">S01H1_42902</name>
</gene>
<dbReference type="Gene3D" id="3.40.1190.20">
    <property type="match status" value="1"/>
</dbReference>
<feature type="domain" description="Carbohydrate kinase PfkB" evidence="1">
    <location>
        <begin position="19"/>
        <end position="101"/>
    </location>
</feature>
<dbReference type="InterPro" id="IPR029056">
    <property type="entry name" value="Ribokinase-like"/>
</dbReference>
<sequence length="101" mass="10607">MTHVSRSRLKRILSAFPRTRVLVIGDLILDEFVWGEVSRISPEAPIPVVEVTSRSTMPGGAANVVNNLCALGARASVGGFVGTDSAGRNLCSLLAKEGADT</sequence>
<dbReference type="PANTHER" id="PTHR46969">
    <property type="entry name" value="BIFUNCTIONAL PROTEIN HLDE"/>
    <property type="match status" value="1"/>
</dbReference>
<dbReference type="GO" id="GO:0033786">
    <property type="term" value="F:heptose-1-phosphate adenylyltransferase activity"/>
    <property type="evidence" value="ECO:0007669"/>
    <property type="project" value="TreeGrafter"/>
</dbReference>
<dbReference type="Pfam" id="PF00294">
    <property type="entry name" value="PfkB"/>
    <property type="match status" value="1"/>
</dbReference>
<evidence type="ECO:0000313" key="2">
    <source>
        <dbReference type="EMBL" id="GAG10439.1"/>
    </source>
</evidence>
<dbReference type="GO" id="GO:0033785">
    <property type="term" value="F:heptose 7-phosphate kinase activity"/>
    <property type="evidence" value="ECO:0007669"/>
    <property type="project" value="TreeGrafter"/>
</dbReference>
<proteinExistence type="predicted"/>
<dbReference type="AlphaFoldDB" id="X0UX71"/>
<comment type="caution">
    <text evidence="2">The sequence shown here is derived from an EMBL/GenBank/DDBJ whole genome shotgun (WGS) entry which is preliminary data.</text>
</comment>
<feature type="non-terminal residue" evidence="2">
    <location>
        <position position="101"/>
    </location>
</feature>
<dbReference type="PANTHER" id="PTHR46969:SF1">
    <property type="entry name" value="BIFUNCTIONAL PROTEIN HLDE"/>
    <property type="match status" value="1"/>
</dbReference>
<dbReference type="InterPro" id="IPR011611">
    <property type="entry name" value="PfkB_dom"/>
</dbReference>
<evidence type="ECO:0000259" key="1">
    <source>
        <dbReference type="Pfam" id="PF00294"/>
    </source>
</evidence>
<reference evidence="2" key="1">
    <citation type="journal article" date="2014" name="Front. Microbiol.">
        <title>High frequency of phylogenetically diverse reductive dehalogenase-homologous genes in deep subseafloor sedimentary metagenomes.</title>
        <authorList>
            <person name="Kawai M."/>
            <person name="Futagami T."/>
            <person name="Toyoda A."/>
            <person name="Takaki Y."/>
            <person name="Nishi S."/>
            <person name="Hori S."/>
            <person name="Arai W."/>
            <person name="Tsubouchi T."/>
            <person name="Morono Y."/>
            <person name="Uchiyama I."/>
            <person name="Ito T."/>
            <person name="Fujiyama A."/>
            <person name="Inagaki F."/>
            <person name="Takami H."/>
        </authorList>
    </citation>
    <scope>NUCLEOTIDE SEQUENCE</scope>
    <source>
        <strain evidence="2">Expedition CK06-06</strain>
    </source>
</reference>
<dbReference type="SUPFAM" id="SSF53613">
    <property type="entry name" value="Ribokinase-like"/>
    <property type="match status" value="1"/>
</dbReference>
<organism evidence="2">
    <name type="scientific">marine sediment metagenome</name>
    <dbReference type="NCBI Taxonomy" id="412755"/>
    <lineage>
        <taxon>unclassified sequences</taxon>
        <taxon>metagenomes</taxon>
        <taxon>ecological metagenomes</taxon>
    </lineage>
</organism>
<dbReference type="EMBL" id="BARS01027304">
    <property type="protein sequence ID" value="GAG10439.1"/>
    <property type="molecule type" value="Genomic_DNA"/>
</dbReference>
<dbReference type="GO" id="GO:0005829">
    <property type="term" value="C:cytosol"/>
    <property type="evidence" value="ECO:0007669"/>
    <property type="project" value="TreeGrafter"/>
</dbReference>
<accession>X0UX71</accession>